<gene>
    <name evidence="5" type="ORF">PAL_GLEAN10016827</name>
</gene>
<dbReference type="SUPFAM" id="SSF47370">
    <property type="entry name" value="Bromodomain"/>
    <property type="match status" value="1"/>
</dbReference>
<feature type="compositionally biased region" description="Acidic residues" evidence="3">
    <location>
        <begin position="68"/>
        <end position="84"/>
    </location>
</feature>
<dbReference type="STRING" id="9402.L5JUS9"/>
<protein>
    <submittedName>
        <fullName evidence="5">Bromodomain-containing protein 8</fullName>
    </submittedName>
</protein>
<dbReference type="SMART" id="SM00297">
    <property type="entry name" value="BROMO"/>
    <property type="match status" value="1"/>
</dbReference>
<sequence>VYLQMGREWVWLDSERDYPNDSELSNDCRSLFSSWDSSLDLDVGSWRETEEPGAEELEESSPGREPSELLEGDEGSEEYQDEAEQGSRQNLLHFLSEVAYLMEPLCISSKESSEGCCPSPGNRQEGSEIEATEGEVEPCRGSEELLTIVDPLVAEKSVGENGRQEVAPTPSDVCAVQELLTENEEGEVKQESKEEDLGEGYVSEMEDQPSSGECDDGFSIQEPPLVDILFSHATSSKLSDLSQSDPVQDHLLFKKTLLPVWKMIASHRPMDLTTLKRNLSKGRIRTMAQFQRDLMLMFQNAVMYNDSDHHVYHMAVEMQREVLEQIQVLSIWLDKRRDLNSLE</sequence>
<organism evidence="5 6">
    <name type="scientific">Pteropus alecto</name>
    <name type="common">Black flying fox</name>
    <dbReference type="NCBI Taxonomy" id="9402"/>
    <lineage>
        <taxon>Eukaryota</taxon>
        <taxon>Metazoa</taxon>
        <taxon>Chordata</taxon>
        <taxon>Craniata</taxon>
        <taxon>Vertebrata</taxon>
        <taxon>Euteleostomi</taxon>
        <taxon>Mammalia</taxon>
        <taxon>Eutheria</taxon>
        <taxon>Laurasiatheria</taxon>
        <taxon>Chiroptera</taxon>
        <taxon>Yinpterochiroptera</taxon>
        <taxon>Pteropodoidea</taxon>
        <taxon>Pteropodidae</taxon>
        <taxon>Pteropodinae</taxon>
        <taxon>Pteropus</taxon>
    </lineage>
</organism>
<evidence type="ECO:0000313" key="5">
    <source>
        <dbReference type="EMBL" id="ELK03055.1"/>
    </source>
</evidence>
<dbReference type="Gene3D" id="1.20.920.10">
    <property type="entry name" value="Bromodomain-like"/>
    <property type="match status" value="1"/>
</dbReference>
<feature type="region of interest" description="Disordered" evidence="3">
    <location>
        <begin position="183"/>
        <end position="214"/>
    </location>
</feature>
<dbReference type="PANTHER" id="PTHR15398:SF14">
    <property type="entry name" value="BRD8 DOMAIN CONTAINING"/>
    <property type="match status" value="1"/>
</dbReference>
<evidence type="ECO:0000313" key="6">
    <source>
        <dbReference type="Proteomes" id="UP000010552"/>
    </source>
</evidence>
<dbReference type="InterPro" id="IPR001487">
    <property type="entry name" value="Bromodomain"/>
</dbReference>
<dbReference type="PRINTS" id="PR00503">
    <property type="entry name" value="BROMODOMAIN"/>
</dbReference>
<dbReference type="EMBL" id="KB031114">
    <property type="protein sequence ID" value="ELK03055.1"/>
    <property type="molecule type" value="Genomic_DNA"/>
</dbReference>
<accession>L5JUS9</accession>
<dbReference type="GO" id="GO:0035267">
    <property type="term" value="C:NuA4 histone acetyltransferase complex"/>
    <property type="evidence" value="ECO:0007669"/>
    <property type="project" value="TreeGrafter"/>
</dbReference>
<feature type="region of interest" description="Disordered" evidence="3">
    <location>
        <begin position="114"/>
        <end position="139"/>
    </location>
</feature>
<dbReference type="AlphaFoldDB" id="L5JUS9"/>
<dbReference type="PROSITE" id="PS50014">
    <property type="entry name" value="BROMODOMAIN_2"/>
    <property type="match status" value="1"/>
</dbReference>
<dbReference type="FunCoup" id="L5JUS9">
    <property type="interactions" value="760"/>
</dbReference>
<feature type="non-terminal residue" evidence="5">
    <location>
        <position position="1"/>
    </location>
</feature>
<feature type="domain" description="Bromo" evidence="4">
    <location>
        <begin position="267"/>
        <end position="312"/>
    </location>
</feature>
<name>L5JUS9_PTEAL</name>
<feature type="compositionally biased region" description="Acidic residues" evidence="3">
    <location>
        <begin position="127"/>
        <end position="136"/>
    </location>
</feature>
<evidence type="ECO:0000256" key="1">
    <source>
        <dbReference type="ARBA" id="ARBA00023117"/>
    </source>
</evidence>
<dbReference type="Pfam" id="PF00439">
    <property type="entry name" value="Bromodomain"/>
    <property type="match status" value="1"/>
</dbReference>
<keyword evidence="6" id="KW-1185">Reference proteome</keyword>
<keyword evidence="1 2" id="KW-0103">Bromodomain</keyword>
<proteinExistence type="predicted"/>
<dbReference type="InterPro" id="IPR036427">
    <property type="entry name" value="Bromodomain-like_sf"/>
</dbReference>
<evidence type="ECO:0000256" key="2">
    <source>
        <dbReference type="PROSITE-ProRule" id="PRU00035"/>
    </source>
</evidence>
<dbReference type="PANTHER" id="PTHR15398">
    <property type="entry name" value="BROMODOMAIN-CONTAINING PROTEIN 8"/>
    <property type="match status" value="1"/>
</dbReference>
<dbReference type="Proteomes" id="UP000010552">
    <property type="component" value="Unassembled WGS sequence"/>
</dbReference>
<dbReference type="InParanoid" id="L5JUS9"/>
<evidence type="ECO:0000256" key="3">
    <source>
        <dbReference type="SAM" id="MobiDB-lite"/>
    </source>
</evidence>
<feature type="region of interest" description="Disordered" evidence="3">
    <location>
        <begin position="43"/>
        <end position="88"/>
    </location>
</feature>
<reference evidence="6" key="1">
    <citation type="journal article" date="2013" name="Science">
        <title>Comparative analysis of bat genomes provides insight into the evolution of flight and immunity.</title>
        <authorList>
            <person name="Zhang G."/>
            <person name="Cowled C."/>
            <person name="Shi Z."/>
            <person name="Huang Z."/>
            <person name="Bishop-Lilly K.A."/>
            <person name="Fang X."/>
            <person name="Wynne J.W."/>
            <person name="Xiong Z."/>
            <person name="Baker M.L."/>
            <person name="Zhao W."/>
            <person name="Tachedjian M."/>
            <person name="Zhu Y."/>
            <person name="Zhou P."/>
            <person name="Jiang X."/>
            <person name="Ng J."/>
            <person name="Yang L."/>
            <person name="Wu L."/>
            <person name="Xiao J."/>
            <person name="Feng Y."/>
            <person name="Chen Y."/>
            <person name="Sun X."/>
            <person name="Zhang Y."/>
            <person name="Marsh G.A."/>
            <person name="Crameri G."/>
            <person name="Broder C.C."/>
            <person name="Frey K.G."/>
            <person name="Wang L.F."/>
            <person name="Wang J."/>
        </authorList>
    </citation>
    <scope>NUCLEOTIDE SEQUENCE [LARGE SCALE GENOMIC DNA]</scope>
</reference>
<evidence type="ECO:0000259" key="4">
    <source>
        <dbReference type="PROSITE" id="PS50014"/>
    </source>
</evidence>